<dbReference type="InterPro" id="IPR011611">
    <property type="entry name" value="PfkB_dom"/>
</dbReference>
<comment type="similarity">
    <text evidence="1">Belongs to the carbohydrate kinase PfkB family.</text>
</comment>
<evidence type="ECO:0000256" key="4">
    <source>
        <dbReference type="ARBA" id="ARBA00022777"/>
    </source>
</evidence>
<dbReference type="InterPro" id="IPR029056">
    <property type="entry name" value="Ribokinase-like"/>
</dbReference>
<dbReference type="PANTHER" id="PTHR46566:SF5">
    <property type="entry name" value="1-PHOSPHOFRUCTOKINASE"/>
    <property type="match status" value="1"/>
</dbReference>
<dbReference type="SUPFAM" id="SSF53613">
    <property type="entry name" value="Ribokinase-like"/>
    <property type="match status" value="1"/>
</dbReference>
<evidence type="ECO:0000256" key="5">
    <source>
        <dbReference type="ARBA" id="ARBA00022840"/>
    </source>
</evidence>
<sequence>MIVTLTMNPALDRTVSLPAPLSVGEVQPASEIREDAAGKGVNVARVLAAAGDEVRAVLPLASTDPYAAALEAGGARIRRAEEPAPTGSAAALDVVAVPITGRARANIAITDPAGETTKLNLPGPALSSDAAEPLIDAVVAASEGADWLALCGSLPPGAGDDFYVRIIEAVRGRIASPPLIAVDTSGPALAATVASGKPDLIKPNEIELAELAGVPVRSEPAAVAEIARALVPARIGSALVTLGGDGAVLVTPERAIHATIPPHIAVRSTVGAGDSSLAGYLHARVAGSADGAALDAAVRHGSATASLPGTRLATPSDLPEGAVALTTL</sequence>
<dbReference type="Proteomes" id="UP000638043">
    <property type="component" value="Unassembled WGS sequence"/>
</dbReference>
<keyword evidence="2 6" id="KW-0808">Transferase</keyword>
<evidence type="ECO:0000256" key="2">
    <source>
        <dbReference type="ARBA" id="ARBA00022679"/>
    </source>
</evidence>
<evidence type="ECO:0000256" key="1">
    <source>
        <dbReference type="ARBA" id="ARBA00010688"/>
    </source>
</evidence>
<organism evidence="8 9">
    <name type="scientific">Microbacterium nanhaiense</name>
    <dbReference type="NCBI Taxonomy" id="1301026"/>
    <lineage>
        <taxon>Bacteria</taxon>
        <taxon>Bacillati</taxon>
        <taxon>Actinomycetota</taxon>
        <taxon>Actinomycetes</taxon>
        <taxon>Micrococcales</taxon>
        <taxon>Microbacteriaceae</taxon>
        <taxon>Microbacterium</taxon>
    </lineage>
</organism>
<evidence type="ECO:0000259" key="7">
    <source>
        <dbReference type="Pfam" id="PF00294"/>
    </source>
</evidence>
<evidence type="ECO:0000313" key="9">
    <source>
        <dbReference type="Proteomes" id="UP000638043"/>
    </source>
</evidence>
<dbReference type="InterPro" id="IPR002173">
    <property type="entry name" value="Carboh/pur_kinase_PfkB_CS"/>
</dbReference>
<dbReference type="EMBL" id="BMMQ01000010">
    <property type="protein sequence ID" value="GGO66739.1"/>
    <property type="molecule type" value="Genomic_DNA"/>
</dbReference>
<evidence type="ECO:0000256" key="6">
    <source>
        <dbReference type="PIRNR" id="PIRNR000535"/>
    </source>
</evidence>
<accession>A0ABQ2N4W7</accession>
<feature type="domain" description="Carbohydrate kinase PfkB" evidence="7">
    <location>
        <begin position="21"/>
        <end position="307"/>
    </location>
</feature>
<keyword evidence="9" id="KW-1185">Reference proteome</keyword>
<reference evidence="9" key="1">
    <citation type="journal article" date="2019" name="Int. J. Syst. Evol. Microbiol.">
        <title>The Global Catalogue of Microorganisms (GCM) 10K type strain sequencing project: providing services to taxonomists for standard genome sequencing and annotation.</title>
        <authorList>
            <consortium name="The Broad Institute Genomics Platform"/>
            <consortium name="The Broad Institute Genome Sequencing Center for Infectious Disease"/>
            <person name="Wu L."/>
            <person name="Ma J."/>
        </authorList>
    </citation>
    <scope>NUCLEOTIDE SEQUENCE [LARGE SCALE GENOMIC DNA]</scope>
    <source>
        <strain evidence="9">CGMCC 4.7181</strain>
    </source>
</reference>
<dbReference type="NCBIfam" id="TIGR03168">
    <property type="entry name" value="1-PFK"/>
    <property type="match status" value="1"/>
</dbReference>
<protein>
    <submittedName>
        <fullName evidence="8">1-phosphofructokinase</fullName>
    </submittedName>
</protein>
<name>A0ABQ2N4W7_9MICO</name>
<keyword evidence="4" id="KW-0418">Kinase</keyword>
<keyword evidence="5" id="KW-0067">ATP-binding</keyword>
<dbReference type="Pfam" id="PF00294">
    <property type="entry name" value="PfkB"/>
    <property type="match status" value="1"/>
</dbReference>
<proteinExistence type="inferred from homology"/>
<dbReference type="PIRSF" id="PIRSF000535">
    <property type="entry name" value="1PFK/6PFK/LacC"/>
    <property type="match status" value="1"/>
</dbReference>
<comment type="caution">
    <text evidence="8">The sequence shown here is derived from an EMBL/GenBank/DDBJ whole genome shotgun (WGS) entry which is preliminary data.</text>
</comment>
<gene>
    <name evidence="8" type="ORF">GCM10010910_26860</name>
</gene>
<dbReference type="CDD" id="cd01164">
    <property type="entry name" value="FruK_PfkB_like"/>
    <property type="match status" value="1"/>
</dbReference>
<evidence type="ECO:0000313" key="8">
    <source>
        <dbReference type="EMBL" id="GGO66739.1"/>
    </source>
</evidence>
<dbReference type="PANTHER" id="PTHR46566">
    <property type="entry name" value="1-PHOSPHOFRUCTOKINASE-RELATED"/>
    <property type="match status" value="1"/>
</dbReference>
<dbReference type="RefSeq" id="WP_188702735.1">
    <property type="nucleotide sequence ID" value="NZ_BMMQ01000010.1"/>
</dbReference>
<dbReference type="InterPro" id="IPR017583">
    <property type="entry name" value="Tagatose/fructose_Pkinase"/>
</dbReference>
<dbReference type="PROSITE" id="PS00584">
    <property type="entry name" value="PFKB_KINASES_2"/>
    <property type="match status" value="1"/>
</dbReference>
<evidence type="ECO:0000256" key="3">
    <source>
        <dbReference type="ARBA" id="ARBA00022741"/>
    </source>
</evidence>
<keyword evidence="3" id="KW-0547">Nucleotide-binding</keyword>
<dbReference type="Gene3D" id="3.40.1190.20">
    <property type="match status" value="1"/>
</dbReference>